<reference evidence="4 5" key="1">
    <citation type="submission" date="2019-07" db="EMBL/GenBank/DDBJ databases">
        <title>Genomes of Cafeteria roenbergensis.</title>
        <authorList>
            <person name="Fischer M.G."/>
            <person name="Hackl T."/>
            <person name="Roman M."/>
        </authorList>
    </citation>
    <scope>NUCLEOTIDE SEQUENCE [LARGE SCALE GENOMIC DNA]</scope>
    <source>
        <strain evidence="4 5">RCC970-E3</strain>
    </source>
</reference>
<dbReference type="Pfam" id="PF01833">
    <property type="entry name" value="TIG"/>
    <property type="match status" value="9"/>
</dbReference>
<dbReference type="SUPFAM" id="SSF81296">
    <property type="entry name" value="E set domains"/>
    <property type="match status" value="9"/>
</dbReference>
<dbReference type="InterPro" id="IPR028994">
    <property type="entry name" value="Integrin_alpha_N"/>
</dbReference>
<dbReference type="Gene3D" id="2.130.10.130">
    <property type="entry name" value="Integrin alpha, N-terminal"/>
    <property type="match status" value="2"/>
</dbReference>
<sequence length="3213" mass="319798">MAAEVVQQASLVSNARGGLGNVLPPGSQFGTAAGLGAEGWAYAGGGSTDRMLVGAPLMAQGTVFVAEMGPASSLTTVDTVDKSNGDLRGGKLSDGELFGSSVALMGAGLRGAELVDMVVGAPAASASGTETGGVFVLSFDPALGLAKDAVRMVPGAAGVPSGLVGPSALLGASVAAAGDLDGDGVPGDLLVGAPGANSSAGMVVAMLLDIRPASTQVLGTASWGISSFPGPAAEVWGPPATDTGAGTTPVPLVAAAPVSLQPGDAFGAAVAMLGNASVASGSSWHRLAAVGAPGRAAKGAVFLLTLACAMPGVGTPGEIPSLVRVVELRPTAEHVAAASASWASRFGASLSSLGNLDHDPSGTIDLAIGDDGAGSGAGFVLLLSVNSSGWPKRVVGSAHAENTPKVKSVLGSDSLIARFGAALSPAGVGPGAAAEVAVGAPDAGRDGALEVGAIVLLELSGFLAEARILGQPPVPGAAPQLELLVGAAGSELLVVDVTAIGGARINASLAAASDLSVALTQDSPGGTEQNCTPAAWWGTAGDAAGGGGRDEADGWRAGVSGGGREAATWASIVCALPPLAGAGWSVRVRSANAFRTAFTSEPAGTELELVAEERLSVRPPRVLAWHAPPLHSRWTNASATGGPPVTIRVSGSDFGGADFGPVASVGGVACAATRWVNDSAVECDAPSLGGAGHAVSVSVGSQSSGGAGGALFAFAPPEVHAAEVVSLASLGALQAARVASWSEMDTLGGQALRVRGRNFGGFNSSGAARSTLCGGASGGASFAAAVGQNACQQVVWVSDTALDCVTPAGWSPSGVQAGVANLTCRLPAGVGTGHAVSIALLGEGGFGGEELVATVAQTLSFSPPRVLAWHAPPLHSRWTNASATGGPPVTIRISGSDFGGADFGPVASVGGVACAATRWVNDSAVECDAPSLGGAGHAVSVSVGNQSTTGAVARAHWERQNSSSSASVRFSFAPPELHSAGLVDSPGSVLLPVLQTPSVDGSADTKGGSVLRVRGRGFGVVNATLAPPGPWDAVLEAAAAACGPDVASDAAARQPGNATALAGWLASVQLASGSACTPVEWRSDSELWCQVPAGAGRNMSLSVSVCGQLVDSWSSAFDGAPPGTEAAASAASQPESRWAGQLSSRFPVAVAYTRPRVDAVEVTQSDGVPTFTVTVPPQGAPGPLVLLDPAGGDALLVRGEFFGVPGVAGVGPAGLAIDGVDCANADWTSDGVIRCPSTPAGEAQLFRLDVVVNGARGSEGATGRLPLLASYVPYNQRYVATFLSEPDGPNRPGGSEPGDRCCWAAQGGAPIRLEVRALGSYRVDVSLPLRVRIGSQLCLSPAFEPDGLPGSERDAANVTCTLPPGTGSLLPVVVEELSFAGGPVAIAAPGAETLSFSPPRVLAWHAPPLHSRWTNASATGGPPVTIRISGSDFGGADFGPVASVGGVACAATRWVNDSAVECDAPSLGGAGAAVTVSVGNQSSGGAGGALFAFAPPEVHAAEFLGSSSSVQALAATGGEELLVRGRNFGAGNLSDASEWQTGCAPRSAGAISWADAASLPQQDGNRSKAAAEALAVAVGGLPCRSVHWRSDRALVCITPAGAGANLTVTVQVCGLNASSDASAREGTQSSSAPAPLLVSYRPPAVERVLLFPRDGSAPLSALVSAEPPAPGALPALLMDPSGGERIQLLGHSFGPSAREQSAGDWPPPAWWTGSSPTSFALDGNFPCESGTVVRHNDSAVECTSSALPVGLVTDAWLLPAAGGQDGAKAYLRVLAARASDQFAADILGPRSGVDPPDAVHAAGSESFGWPPAGGATIALSVRSVGAYAFDPSAGTLAVQVWPAEGTEGLAGGGPLACSSAAWDAAAGSPGQTRARNATCVLPAMVGAGHRLVLEVRNATGHVVTRAVTQQRLSFAPPVVESWSAPPRLERWARTSDRGGPSVEVRLAGRGFGGADFGPRVLIGGVECAETVWSTDALVTCRVPSMGGHNHSVVLLVGNQSSDPESVPSYSVAPPEIHAAELVGATPGPGVAQLDTVGGLDVLRIRGRNFGAWEWDAASCGPASNASAAGVFEAGLLVPRAFAAAGAAGAGDGSALPDGVWKCLSVAWESDSQVLCVAPSGAGAWLNLTVSLCGVTVRSDESAFNGDAAGGSGFGLRWPAQVSFRAPEVAALVIPGPDDGAPRRPLAPSLVEPDSGAPPSGYLSPAGDELLLVTGRYFGDDSGSGEVPLPLVGGSRSPCNASTVVRLNDSHLLCRSPAPLGLALNLTAADEPSSSDTTGASAVFTSELTIALAGASQAEPSFFRLGLLEPLRQYDVVLLNSPDGGITSGTQSTGWRASGGEVVELRAAALGSGWLDLEAGASWAVELQGQTGACGVVAPDPPGGRWARDADFSCVMPPGVGRARQPRLLGPGVLRELRQRVSFVPPRALAWHAPPLHSRWTNASATGGPPVTIRISGSDFGGADFGPVASVGGVACAATRWVNDSAVECDAPSLGGAGHAVSVSVGSQSSGGAGGALFAFAPPEVHAAEVVSPGLRGLLPTTGGATLLIRGRNFGAGNSSQVPSQGCGPEATASALSAQVGGRECESTSWLSDTVALCVSPVGVGANVSLGVSLCGALTTSSTTFVDGSREPATPAPAVSFELPQISAIELVPSSGGPSIRVLVPSAASPLLLDPAGSEELRVFGAGFGPEGVSPPLDQPRVSIGPYVCDPGRTVRVNDSLVVCSQTPPAGGVNRSVNVAVAGQTAGTSSGGVTVRYLPPLVDLAYPQAGHAQSGGSVVSIIGRGFGLGQAVEVSASIGGRSCTSVSRESDRRVLCALPPGVGSGLPVEVVVSGQRSLFGFYGPVSVSYEPPVVLRAVPATLVATAAPSNASVLLLGRGFGVNASDVTQAWVAGSPCLEQLRWLNSSAVQCDKFDLAAMTEEAPAWSLALRGQRTDSSPLAPSLPALRVAASPTVDTIDPPLLSASGGSWVTLNGRFGWSADQLSTVLVGELECSALQWVSAQQVRCKAPAGAGKAQPVVAVSSGGLRSSANSLATFTAPRITSVDPPSALLSSTSSLRLTLLGEGFGTKASDLESAAFGGQPCPSFRWLNSSAVECSGITGAAWDGSGPVLVVANQTSVFAASGSGAGGSSGSGSCSAFQQVRDATPSLPPQGVEAAQRPVLAPADQGEEAAQAVVFLRVQWEVTLPHPETEPLVALPAAFEVAVASPGSRSR</sequence>
<name>A0A5A8DJS6_CAFRO</name>
<evidence type="ECO:0000259" key="3">
    <source>
        <dbReference type="SMART" id="SM00429"/>
    </source>
</evidence>
<feature type="domain" description="IPT/TIG" evidence="3">
    <location>
        <begin position="1495"/>
        <end position="1627"/>
    </location>
</feature>
<evidence type="ECO:0000256" key="2">
    <source>
        <dbReference type="SAM" id="MobiDB-lite"/>
    </source>
</evidence>
<dbReference type="PROSITE" id="PS51470">
    <property type="entry name" value="FG_GAP"/>
    <property type="match status" value="1"/>
</dbReference>
<dbReference type="SMART" id="SM00429">
    <property type="entry name" value="IPT"/>
    <property type="match status" value="3"/>
</dbReference>
<dbReference type="CDD" id="cd00603">
    <property type="entry name" value="IPT_PCSR"/>
    <property type="match status" value="6"/>
</dbReference>
<dbReference type="Gene3D" id="2.60.40.10">
    <property type="entry name" value="Immunoglobulins"/>
    <property type="match status" value="6"/>
</dbReference>
<dbReference type="InterPro" id="IPR002909">
    <property type="entry name" value="IPT_dom"/>
</dbReference>
<feature type="repeat" description="FG-GAP" evidence="1">
    <location>
        <begin position="156"/>
        <end position="215"/>
    </location>
</feature>
<evidence type="ECO:0000256" key="1">
    <source>
        <dbReference type="PROSITE-ProRule" id="PRU00803"/>
    </source>
</evidence>
<feature type="domain" description="IPT/TIG" evidence="3">
    <location>
        <begin position="2758"/>
        <end position="2843"/>
    </location>
</feature>
<organism evidence="4 5">
    <name type="scientific">Cafeteria roenbergensis</name>
    <name type="common">Marine flagellate</name>
    <dbReference type="NCBI Taxonomy" id="33653"/>
    <lineage>
        <taxon>Eukaryota</taxon>
        <taxon>Sar</taxon>
        <taxon>Stramenopiles</taxon>
        <taxon>Bigyra</taxon>
        <taxon>Opalozoa</taxon>
        <taxon>Bicosoecida</taxon>
        <taxon>Cafeteriaceae</taxon>
        <taxon>Cafeteria</taxon>
    </lineage>
</organism>
<gene>
    <name evidence="4" type="ORF">FNF28_03641</name>
</gene>
<dbReference type="PANTHER" id="PTHR23361:SF20">
    <property type="entry name" value="MRH DOMAIN-CONTAINING PROTEIN"/>
    <property type="match status" value="1"/>
</dbReference>
<feature type="domain" description="IPT/TIG" evidence="3">
    <location>
        <begin position="2951"/>
        <end position="3039"/>
    </location>
</feature>
<feature type="region of interest" description="Disordered" evidence="2">
    <location>
        <begin position="2174"/>
        <end position="2200"/>
    </location>
</feature>
<evidence type="ECO:0000313" key="4">
    <source>
        <dbReference type="EMBL" id="KAA0164907.1"/>
    </source>
</evidence>
<dbReference type="SMART" id="SM00191">
    <property type="entry name" value="Int_alpha"/>
    <property type="match status" value="5"/>
</dbReference>
<comment type="caution">
    <text evidence="4">The sequence shown here is derived from an EMBL/GenBank/DDBJ whole genome shotgun (WGS) entry which is preliminary data.</text>
</comment>
<dbReference type="EMBL" id="VLTL01000051">
    <property type="protein sequence ID" value="KAA0164907.1"/>
    <property type="molecule type" value="Genomic_DNA"/>
</dbReference>
<evidence type="ECO:0000313" key="5">
    <source>
        <dbReference type="Proteomes" id="UP000324907"/>
    </source>
</evidence>
<dbReference type="SUPFAM" id="SSF69318">
    <property type="entry name" value="Integrin alpha N-terminal domain"/>
    <property type="match status" value="1"/>
</dbReference>
<protein>
    <recommendedName>
        <fullName evidence="3">IPT/TIG domain-containing protein</fullName>
    </recommendedName>
</protein>
<dbReference type="InterPro" id="IPR013783">
    <property type="entry name" value="Ig-like_fold"/>
</dbReference>
<dbReference type="InterPro" id="IPR013519">
    <property type="entry name" value="Int_alpha_beta-p"/>
</dbReference>
<dbReference type="PANTHER" id="PTHR23361">
    <property type="entry name" value="MUCIN"/>
    <property type="match status" value="1"/>
</dbReference>
<proteinExistence type="predicted"/>
<dbReference type="InterPro" id="IPR014756">
    <property type="entry name" value="Ig_E-set"/>
</dbReference>
<dbReference type="Proteomes" id="UP000324907">
    <property type="component" value="Unassembled WGS sequence"/>
</dbReference>
<accession>A0A5A8DJS6</accession>